<organism evidence="2 3">
    <name type="scientific">Paspalum notatum var. saurae</name>
    <dbReference type="NCBI Taxonomy" id="547442"/>
    <lineage>
        <taxon>Eukaryota</taxon>
        <taxon>Viridiplantae</taxon>
        <taxon>Streptophyta</taxon>
        <taxon>Embryophyta</taxon>
        <taxon>Tracheophyta</taxon>
        <taxon>Spermatophyta</taxon>
        <taxon>Magnoliopsida</taxon>
        <taxon>Liliopsida</taxon>
        <taxon>Poales</taxon>
        <taxon>Poaceae</taxon>
        <taxon>PACMAD clade</taxon>
        <taxon>Panicoideae</taxon>
        <taxon>Andropogonodae</taxon>
        <taxon>Paspaleae</taxon>
        <taxon>Paspalinae</taxon>
        <taxon>Paspalum</taxon>
    </lineage>
</organism>
<evidence type="ECO:0000313" key="3">
    <source>
        <dbReference type="Proteomes" id="UP001341281"/>
    </source>
</evidence>
<evidence type="ECO:0000313" key="2">
    <source>
        <dbReference type="EMBL" id="WVZ83653.1"/>
    </source>
</evidence>
<reference evidence="2 3" key="1">
    <citation type="submission" date="2024-02" db="EMBL/GenBank/DDBJ databases">
        <title>High-quality chromosome-scale genome assembly of Pensacola bahiagrass (Paspalum notatum Flugge var. saurae).</title>
        <authorList>
            <person name="Vega J.M."/>
            <person name="Podio M."/>
            <person name="Orjuela J."/>
            <person name="Siena L.A."/>
            <person name="Pessino S.C."/>
            <person name="Combes M.C."/>
            <person name="Mariac C."/>
            <person name="Albertini E."/>
            <person name="Pupilli F."/>
            <person name="Ortiz J.P.A."/>
            <person name="Leblanc O."/>
        </authorList>
    </citation>
    <scope>NUCLEOTIDE SEQUENCE [LARGE SCALE GENOMIC DNA]</scope>
    <source>
        <strain evidence="2">R1</strain>
        <tissue evidence="2">Leaf</tissue>
    </source>
</reference>
<keyword evidence="3" id="KW-1185">Reference proteome</keyword>
<gene>
    <name evidence="2" type="ORF">U9M48_030780</name>
</gene>
<name>A0AAQ3X2M3_PASNO</name>
<proteinExistence type="predicted"/>
<dbReference type="EMBL" id="CP144751">
    <property type="protein sequence ID" value="WVZ83653.1"/>
    <property type="molecule type" value="Genomic_DNA"/>
</dbReference>
<evidence type="ECO:0000256" key="1">
    <source>
        <dbReference type="SAM" id="MobiDB-lite"/>
    </source>
</evidence>
<dbReference type="AlphaFoldDB" id="A0AAQ3X2M3"/>
<feature type="region of interest" description="Disordered" evidence="1">
    <location>
        <begin position="1"/>
        <end position="77"/>
    </location>
</feature>
<sequence length="77" mass="8625">MESWPRAAAELPHRRHGTTSPPRSHLSPPPWSRAAPHPRGAASPAGRLRQATPHAPPSLVRKKERSGEEEERMEKIR</sequence>
<accession>A0AAQ3X2M3</accession>
<protein>
    <submittedName>
        <fullName evidence="2">Uncharacterized protein</fullName>
    </submittedName>
</protein>
<dbReference type="Proteomes" id="UP001341281">
    <property type="component" value="Chromosome 07"/>
</dbReference>